<dbReference type="EMBL" id="JRKL02000506">
    <property type="protein sequence ID" value="KAF3970702.1"/>
    <property type="molecule type" value="Genomic_DNA"/>
</dbReference>
<dbReference type="OrthoDB" id="10334573at2759"/>
<protein>
    <submittedName>
        <fullName evidence="1">Uncharacterized protein</fullName>
    </submittedName>
</protein>
<organism evidence="1 2">
    <name type="scientific">Castanea mollissima</name>
    <name type="common">Chinese chestnut</name>
    <dbReference type="NCBI Taxonomy" id="60419"/>
    <lineage>
        <taxon>Eukaryota</taxon>
        <taxon>Viridiplantae</taxon>
        <taxon>Streptophyta</taxon>
        <taxon>Embryophyta</taxon>
        <taxon>Tracheophyta</taxon>
        <taxon>Spermatophyta</taxon>
        <taxon>Magnoliopsida</taxon>
        <taxon>eudicotyledons</taxon>
        <taxon>Gunneridae</taxon>
        <taxon>Pentapetalae</taxon>
        <taxon>rosids</taxon>
        <taxon>fabids</taxon>
        <taxon>Fagales</taxon>
        <taxon>Fagaceae</taxon>
        <taxon>Castanea</taxon>
    </lineage>
</organism>
<proteinExistence type="predicted"/>
<keyword evidence="2" id="KW-1185">Reference proteome</keyword>
<comment type="caution">
    <text evidence="1">The sequence shown here is derived from an EMBL/GenBank/DDBJ whole genome shotgun (WGS) entry which is preliminary data.</text>
</comment>
<evidence type="ECO:0000313" key="1">
    <source>
        <dbReference type="EMBL" id="KAF3970702.1"/>
    </source>
</evidence>
<dbReference type="AlphaFoldDB" id="A0A8J4RDD2"/>
<gene>
    <name evidence="1" type="ORF">CMV_005610</name>
</gene>
<name>A0A8J4RDD2_9ROSI</name>
<dbReference type="Proteomes" id="UP000737018">
    <property type="component" value="Unassembled WGS sequence"/>
</dbReference>
<accession>A0A8J4RDD2</accession>
<reference evidence="1" key="1">
    <citation type="submission" date="2020-03" db="EMBL/GenBank/DDBJ databases">
        <title>Castanea mollissima Vanexum genome sequencing.</title>
        <authorList>
            <person name="Staton M."/>
        </authorList>
    </citation>
    <scope>NUCLEOTIDE SEQUENCE</scope>
    <source>
        <tissue evidence="1">Leaf</tissue>
    </source>
</reference>
<sequence>MTVQNCGHIEVPVVCYLPLFLMVLNCGKGFLFPQELEEFGQTIIKCSTEPSHDMDFIHQSVASDTPNDKQKSEAGCSYGDPYPGRLTRLRYPEQVIRNKIYFEDQHPDNQVHQSDLLFSQRGIEDVTVIGVTSMDCHWINWTQERLCH</sequence>
<evidence type="ECO:0000313" key="2">
    <source>
        <dbReference type="Proteomes" id="UP000737018"/>
    </source>
</evidence>